<name>A0ABW4IEQ9_9SPHI</name>
<dbReference type="Proteomes" id="UP001597118">
    <property type="component" value="Unassembled WGS sequence"/>
</dbReference>
<dbReference type="PANTHER" id="PTHR47623:SF1">
    <property type="entry name" value="OS09G0287300 PROTEIN"/>
    <property type="match status" value="1"/>
</dbReference>
<dbReference type="InterPro" id="IPR013078">
    <property type="entry name" value="His_Pase_superF_clade-1"/>
</dbReference>
<organism evidence="1 2">
    <name type="scientific">Pseudopedobacter beijingensis</name>
    <dbReference type="NCBI Taxonomy" id="1207056"/>
    <lineage>
        <taxon>Bacteria</taxon>
        <taxon>Pseudomonadati</taxon>
        <taxon>Bacteroidota</taxon>
        <taxon>Sphingobacteriia</taxon>
        <taxon>Sphingobacteriales</taxon>
        <taxon>Sphingobacteriaceae</taxon>
        <taxon>Pseudopedobacter</taxon>
    </lineage>
</organism>
<keyword evidence="2" id="KW-1185">Reference proteome</keyword>
<dbReference type="SUPFAM" id="SSF53254">
    <property type="entry name" value="Phosphoglycerate mutase-like"/>
    <property type="match status" value="1"/>
</dbReference>
<dbReference type="RefSeq" id="WP_379663232.1">
    <property type="nucleotide sequence ID" value="NZ_JBHUDG010000020.1"/>
</dbReference>
<evidence type="ECO:0000313" key="2">
    <source>
        <dbReference type="Proteomes" id="UP001597118"/>
    </source>
</evidence>
<proteinExistence type="predicted"/>
<dbReference type="Gene3D" id="3.40.50.1240">
    <property type="entry name" value="Phosphoglycerate mutase-like"/>
    <property type="match status" value="1"/>
</dbReference>
<comment type="caution">
    <text evidence="1">The sequence shown here is derived from an EMBL/GenBank/DDBJ whole genome shotgun (WGS) entry which is preliminary data.</text>
</comment>
<sequence length="163" mass="18537">MNKQLLIIRHAKAAWPEDVSSDFDRPLEKRGETEADNLGHFLKKENILPDFVVCSAAKRTRKTWKIINKVLCLPEDKISLTDQIYEASYKDIFKLTTELDNKHQLVAIVGHNPGVSDIINYFLGKPLISLPPAGTVLLEFPFNDWKMLSSGTAEVKTVYRPEK</sequence>
<dbReference type="CDD" id="cd07067">
    <property type="entry name" value="HP_PGM_like"/>
    <property type="match status" value="1"/>
</dbReference>
<reference evidence="2" key="1">
    <citation type="journal article" date="2019" name="Int. J. Syst. Evol. Microbiol.">
        <title>The Global Catalogue of Microorganisms (GCM) 10K type strain sequencing project: providing services to taxonomists for standard genome sequencing and annotation.</title>
        <authorList>
            <consortium name="The Broad Institute Genomics Platform"/>
            <consortium name="The Broad Institute Genome Sequencing Center for Infectious Disease"/>
            <person name="Wu L."/>
            <person name="Ma J."/>
        </authorList>
    </citation>
    <scope>NUCLEOTIDE SEQUENCE [LARGE SCALE GENOMIC DNA]</scope>
    <source>
        <strain evidence="2">CCUG 53762</strain>
    </source>
</reference>
<dbReference type="InterPro" id="IPR029033">
    <property type="entry name" value="His_PPase_superfam"/>
</dbReference>
<dbReference type="SMART" id="SM00855">
    <property type="entry name" value="PGAM"/>
    <property type="match status" value="1"/>
</dbReference>
<accession>A0ABW4IEQ9</accession>
<protein>
    <submittedName>
        <fullName evidence="1">SixA phosphatase family protein</fullName>
    </submittedName>
</protein>
<gene>
    <name evidence="1" type="ORF">ACFSAH_13275</name>
</gene>
<evidence type="ECO:0000313" key="1">
    <source>
        <dbReference type="EMBL" id="MFD1630854.1"/>
    </source>
</evidence>
<dbReference type="Pfam" id="PF00300">
    <property type="entry name" value="His_Phos_1"/>
    <property type="match status" value="1"/>
</dbReference>
<dbReference type="EMBL" id="JBHUDG010000020">
    <property type="protein sequence ID" value="MFD1630854.1"/>
    <property type="molecule type" value="Genomic_DNA"/>
</dbReference>
<dbReference type="PANTHER" id="PTHR47623">
    <property type="entry name" value="OS09G0287300 PROTEIN"/>
    <property type="match status" value="1"/>
</dbReference>